<evidence type="ECO:0000313" key="1">
    <source>
        <dbReference type="EMBL" id="NYE08148.1"/>
    </source>
</evidence>
<evidence type="ECO:0008006" key="3">
    <source>
        <dbReference type="Google" id="ProtNLM"/>
    </source>
</evidence>
<protein>
    <recommendedName>
        <fullName evidence="3">DJ-1/PfpI domain-containing protein</fullName>
    </recommendedName>
</protein>
<comment type="caution">
    <text evidence="1">The sequence shown here is derived from an EMBL/GenBank/DDBJ whole genome shotgun (WGS) entry which is preliminary data.</text>
</comment>
<dbReference type="EMBL" id="JACCBX010000012">
    <property type="protein sequence ID" value="NYE08148.1"/>
    <property type="molecule type" value="Genomic_DNA"/>
</dbReference>
<accession>A0A852TLU9</accession>
<reference evidence="2" key="1">
    <citation type="submission" date="2020-07" db="EMBL/GenBank/DDBJ databases">
        <authorList>
            <person name="Partida-Martinez L."/>
            <person name="Huntemann M."/>
            <person name="Clum A."/>
            <person name="Wang J."/>
            <person name="Palaniappan K."/>
            <person name="Ritter S."/>
            <person name="Chen I.-M."/>
            <person name="Stamatis D."/>
            <person name="Reddy T."/>
            <person name="O'Malley R."/>
            <person name="Daum C."/>
            <person name="Shapiro N."/>
            <person name="Ivanova N."/>
            <person name="Kyrpides N."/>
            <person name="Woyke T."/>
        </authorList>
    </citation>
    <scope>NUCLEOTIDE SEQUENCE [LARGE SCALE GENOMIC DNA]</scope>
    <source>
        <strain evidence="2">AT2.8</strain>
    </source>
</reference>
<organism evidence="1 2">
    <name type="scientific">Neobacillus niacini</name>
    <dbReference type="NCBI Taxonomy" id="86668"/>
    <lineage>
        <taxon>Bacteria</taxon>
        <taxon>Bacillati</taxon>
        <taxon>Bacillota</taxon>
        <taxon>Bacilli</taxon>
        <taxon>Bacillales</taxon>
        <taxon>Bacillaceae</taxon>
        <taxon>Neobacillus</taxon>
    </lineage>
</organism>
<proteinExistence type="predicted"/>
<dbReference type="Proteomes" id="UP000548423">
    <property type="component" value="Unassembled WGS sequence"/>
</dbReference>
<dbReference type="AlphaFoldDB" id="A0A852TLU9"/>
<sequence>MKQALLLTYDTFADFEVMILLTCINSKYQINSFTVENEIRPIQSCAGFQVTPHLSIDHVNRRF</sequence>
<dbReference type="InterPro" id="IPR029062">
    <property type="entry name" value="Class_I_gatase-like"/>
</dbReference>
<reference evidence="2" key="2">
    <citation type="submission" date="2020-08" db="EMBL/GenBank/DDBJ databases">
        <title>The Agave Microbiome: Exploring the role of microbial communities in plant adaptations to desert environments.</title>
        <authorList>
            <person name="Partida-Martinez L.P."/>
        </authorList>
    </citation>
    <scope>NUCLEOTIDE SEQUENCE [LARGE SCALE GENOMIC DNA]</scope>
    <source>
        <strain evidence="2">AT2.8</strain>
    </source>
</reference>
<gene>
    <name evidence="1" type="ORF">F4694_004991</name>
</gene>
<name>A0A852TLU9_9BACI</name>
<evidence type="ECO:0000313" key="2">
    <source>
        <dbReference type="Proteomes" id="UP000548423"/>
    </source>
</evidence>
<dbReference type="SUPFAM" id="SSF52317">
    <property type="entry name" value="Class I glutamine amidotransferase-like"/>
    <property type="match status" value="1"/>
</dbReference>
<dbReference type="Gene3D" id="3.40.50.880">
    <property type="match status" value="1"/>
</dbReference>